<evidence type="ECO:0000256" key="6">
    <source>
        <dbReference type="ARBA" id="ARBA00022840"/>
    </source>
</evidence>
<dbReference type="InterPro" id="IPR036759">
    <property type="entry name" value="TPK_catalytic_sf"/>
</dbReference>
<dbReference type="AlphaFoldDB" id="A0AA91T4C6"/>
<reference evidence="9 10" key="1">
    <citation type="submission" date="2017-04" db="EMBL/GenBank/DDBJ databases">
        <title>Draft genome of the yeast Clavispora lusitaniae type strain CBS 6936.</title>
        <authorList>
            <person name="Durrens P."/>
            <person name="Klopp C."/>
            <person name="Biteau N."/>
            <person name="Fitton-Ouhabi V."/>
            <person name="Dementhon K."/>
            <person name="Accoceberry I."/>
            <person name="Sherman D.J."/>
            <person name="Noel T."/>
        </authorList>
    </citation>
    <scope>NUCLEOTIDE SEQUENCE [LARGE SCALE GENOMIC DNA]</scope>
    <source>
        <strain evidence="9 10">CBS 6936</strain>
    </source>
</reference>
<dbReference type="Gene3D" id="2.60.120.320">
    <property type="entry name" value="Thiamin pyrophosphokinase, thiamin-binding domain"/>
    <property type="match status" value="1"/>
</dbReference>
<sequence>MGSESAENVVERPNDWVLKSPVDDCMVLEPFAVFSGPVDMDSSSLIILNTPLDDIDIRHLWEKTSLHVCADGAANRLYEYFSDKERSDYIPQFITGDCDSLTTQVREYYEQHGTRVIPQYSQYSTDFMKSVKLVSIYHTNGRKQLREEVEEVDGLTQLMKEFPDPRPTNIYVAGGIDGRFDQTFQSINQLYTMKVDFPKLKVFFITAQDCIFLVPEGRNLIKYPSRSAFNSQESMPSCGLLPFGGRVTLNTEGLQYDVTNWTSFVGGPVSSNNRVVGINGFIVQTSGDIIMNVEVTHKRRKLL</sequence>
<protein>
    <recommendedName>
        <fullName evidence="7">Thiamine pyrophosphokinase</fullName>
        <ecNumber evidence="7">2.7.6.2</ecNumber>
    </recommendedName>
</protein>
<comment type="similarity">
    <text evidence="2 7">Belongs to the thiamine pyrophosphokinase family.</text>
</comment>
<dbReference type="NCBIfam" id="TIGR01378">
    <property type="entry name" value="thi_PPkinase"/>
    <property type="match status" value="1"/>
</dbReference>
<evidence type="ECO:0000256" key="2">
    <source>
        <dbReference type="ARBA" id="ARBA00006785"/>
    </source>
</evidence>
<evidence type="ECO:0000256" key="5">
    <source>
        <dbReference type="ARBA" id="ARBA00022777"/>
    </source>
</evidence>
<dbReference type="GO" id="GO:0005524">
    <property type="term" value="F:ATP binding"/>
    <property type="evidence" value="ECO:0007669"/>
    <property type="project" value="UniProtKB-UniRule"/>
</dbReference>
<dbReference type="Pfam" id="PF04265">
    <property type="entry name" value="TPK_B1_binding"/>
    <property type="match status" value="1"/>
</dbReference>
<dbReference type="KEGG" id="clus:A9F13_01g05434"/>
<dbReference type="InterPro" id="IPR016966">
    <property type="entry name" value="Thiamin_pyrophosphokinase_euk"/>
</dbReference>
<dbReference type="SUPFAM" id="SSF63862">
    <property type="entry name" value="Thiamin pyrophosphokinase, substrate-binding domain"/>
    <property type="match status" value="1"/>
</dbReference>
<dbReference type="Gene3D" id="3.40.50.10240">
    <property type="entry name" value="Thiamin pyrophosphokinase, catalytic domain"/>
    <property type="match status" value="1"/>
</dbReference>
<comment type="catalytic activity">
    <reaction evidence="7">
        <text>thiamine + ATP = thiamine diphosphate + AMP + H(+)</text>
        <dbReference type="Rhea" id="RHEA:11576"/>
        <dbReference type="ChEBI" id="CHEBI:15378"/>
        <dbReference type="ChEBI" id="CHEBI:18385"/>
        <dbReference type="ChEBI" id="CHEBI:30616"/>
        <dbReference type="ChEBI" id="CHEBI:58937"/>
        <dbReference type="ChEBI" id="CHEBI:456215"/>
    </reaction>
</comment>
<dbReference type="PIRSF" id="PIRSF031057">
    <property type="entry name" value="Thiamin_pyrophosphokinase"/>
    <property type="match status" value="1"/>
</dbReference>
<evidence type="ECO:0000256" key="3">
    <source>
        <dbReference type="ARBA" id="ARBA00022679"/>
    </source>
</evidence>
<organism evidence="9 10">
    <name type="scientific">Clavispora lusitaniae</name>
    <name type="common">Candida lusitaniae</name>
    <dbReference type="NCBI Taxonomy" id="36911"/>
    <lineage>
        <taxon>Eukaryota</taxon>
        <taxon>Fungi</taxon>
        <taxon>Dikarya</taxon>
        <taxon>Ascomycota</taxon>
        <taxon>Saccharomycotina</taxon>
        <taxon>Pichiomycetes</taxon>
        <taxon>Metschnikowiaceae</taxon>
        <taxon>Clavispora</taxon>
    </lineage>
</organism>
<evidence type="ECO:0000313" key="10">
    <source>
        <dbReference type="Proteomes" id="UP000195602"/>
    </source>
</evidence>
<dbReference type="GO" id="GO:0030975">
    <property type="term" value="F:thiamine binding"/>
    <property type="evidence" value="ECO:0007669"/>
    <property type="project" value="UniProtKB-UniRule"/>
</dbReference>
<dbReference type="PANTHER" id="PTHR13622">
    <property type="entry name" value="THIAMIN PYROPHOSPHOKINASE"/>
    <property type="match status" value="1"/>
</dbReference>
<keyword evidence="6 7" id="KW-0067">ATP-binding</keyword>
<accession>A0AA91T4C6</accession>
<feature type="domain" description="Thiamin pyrophosphokinase thiamin-binding" evidence="8">
    <location>
        <begin position="217"/>
        <end position="290"/>
    </location>
</feature>
<dbReference type="InterPro" id="IPR007371">
    <property type="entry name" value="TPK_catalytic"/>
</dbReference>
<dbReference type="Proteomes" id="UP000195602">
    <property type="component" value="Unassembled WGS sequence"/>
</dbReference>
<evidence type="ECO:0000313" key="9">
    <source>
        <dbReference type="EMBL" id="OVF11087.1"/>
    </source>
</evidence>
<name>A0AA91T4C6_CLALS</name>
<dbReference type="GO" id="GO:0009229">
    <property type="term" value="P:thiamine diphosphate biosynthetic process"/>
    <property type="evidence" value="ECO:0007669"/>
    <property type="project" value="UniProtKB-UniRule"/>
</dbReference>
<dbReference type="InterPro" id="IPR006282">
    <property type="entry name" value="Thi_PPkinase"/>
</dbReference>
<dbReference type="PANTHER" id="PTHR13622:SF8">
    <property type="entry name" value="THIAMIN PYROPHOSPHOKINASE 1"/>
    <property type="match status" value="1"/>
</dbReference>
<dbReference type="GO" id="GO:0004788">
    <property type="term" value="F:thiamine diphosphokinase activity"/>
    <property type="evidence" value="ECO:0007669"/>
    <property type="project" value="UniProtKB-UniRule"/>
</dbReference>
<dbReference type="InterPro" id="IPR036371">
    <property type="entry name" value="TPK_B1-bd_sf"/>
</dbReference>
<evidence type="ECO:0000256" key="1">
    <source>
        <dbReference type="ARBA" id="ARBA00005078"/>
    </source>
</evidence>
<keyword evidence="5 7" id="KW-0418">Kinase</keyword>
<dbReference type="CDD" id="cd07995">
    <property type="entry name" value="TPK"/>
    <property type="match status" value="1"/>
</dbReference>
<dbReference type="GO" id="GO:0006772">
    <property type="term" value="P:thiamine metabolic process"/>
    <property type="evidence" value="ECO:0007669"/>
    <property type="project" value="InterPro"/>
</dbReference>
<keyword evidence="3 7" id="KW-0808">Transferase</keyword>
<evidence type="ECO:0000256" key="4">
    <source>
        <dbReference type="ARBA" id="ARBA00022741"/>
    </source>
</evidence>
<dbReference type="SUPFAM" id="SSF63999">
    <property type="entry name" value="Thiamin pyrophosphokinase, catalytic domain"/>
    <property type="match status" value="1"/>
</dbReference>
<gene>
    <name evidence="9" type="ORF">A9F13_01g05434</name>
</gene>
<dbReference type="SMART" id="SM00983">
    <property type="entry name" value="TPK_B1_binding"/>
    <property type="match status" value="1"/>
</dbReference>
<evidence type="ECO:0000259" key="8">
    <source>
        <dbReference type="SMART" id="SM00983"/>
    </source>
</evidence>
<proteinExistence type="inferred from homology"/>
<dbReference type="Pfam" id="PF04263">
    <property type="entry name" value="TPK_catalytic"/>
    <property type="match status" value="1"/>
</dbReference>
<comment type="pathway">
    <text evidence="1 7">Cofactor biosynthesis; thiamine diphosphate biosynthesis; thiamine diphosphate from thiamine: step 1/1.</text>
</comment>
<comment type="caution">
    <text evidence="9">The sequence shown here is derived from an EMBL/GenBank/DDBJ whole genome shotgun (WGS) entry which is preliminary data.</text>
</comment>
<dbReference type="EMBL" id="LYUB02000001">
    <property type="protein sequence ID" value="OVF11087.1"/>
    <property type="molecule type" value="Genomic_DNA"/>
</dbReference>
<dbReference type="EC" id="2.7.6.2" evidence="7"/>
<dbReference type="GO" id="GO:0016301">
    <property type="term" value="F:kinase activity"/>
    <property type="evidence" value="ECO:0007669"/>
    <property type="project" value="UniProtKB-UniRule"/>
</dbReference>
<evidence type="ECO:0000256" key="7">
    <source>
        <dbReference type="PIRNR" id="PIRNR031057"/>
    </source>
</evidence>
<dbReference type="InterPro" id="IPR007373">
    <property type="entry name" value="Thiamin_PyroPKinase_B1-bd"/>
</dbReference>
<keyword evidence="4 7" id="KW-0547">Nucleotide-binding</keyword>